<dbReference type="InterPro" id="IPR000223">
    <property type="entry name" value="Pept_S26A_signal_pept_1"/>
</dbReference>
<comment type="caution">
    <text evidence="8">The sequence shown here is derived from an EMBL/GenBank/DDBJ whole genome shotgun (WGS) entry which is preliminary data.</text>
</comment>
<dbReference type="GO" id="GO:0009003">
    <property type="term" value="F:signal peptidase activity"/>
    <property type="evidence" value="ECO:0007669"/>
    <property type="project" value="UniProtKB-EC"/>
</dbReference>
<comment type="subcellular location">
    <subcellularLocation>
        <location evidence="2">Cell membrane</location>
        <topology evidence="2">Single-pass type II membrane protein</topology>
    </subcellularLocation>
    <subcellularLocation>
        <location evidence="6">Membrane</location>
        <topology evidence="6">Single-pass type II membrane protein</topology>
    </subcellularLocation>
</comment>
<sequence>MRKSFLREIRSIGVTIIGSIILVSIINTKVFAMAKVQQSSMENTLHSGEKLFVDKLSYSFTAPKRGDIIIFLKDEEKGNLIEESYTYIKGIISLNNITDNRIRYVKRVIGIPGDEINIESGNVYVNGEKLNEDYIKGETYEREISFPLKVGEDEIFVLGDNREDSRDSRDFGTVKIEQVEGRVIFK</sequence>
<dbReference type="InterPro" id="IPR019757">
    <property type="entry name" value="Pept_S26A_signal_pept_1_Lys-AS"/>
</dbReference>
<protein>
    <recommendedName>
        <fullName evidence="4 6">Signal peptidase I</fullName>
        <ecNumber evidence="4 6">3.4.21.89</ecNumber>
    </recommendedName>
</protein>
<keyword evidence="6" id="KW-0812">Transmembrane</keyword>
<comment type="catalytic activity">
    <reaction evidence="1 6">
        <text>Cleavage of hydrophobic, N-terminal signal or leader sequences from secreted and periplasmic proteins.</text>
        <dbReference type="EC" id="3.4.21.89"/>
    </reaction>
</comment>
<keyword evidence="6" id="KW-0472">Membrane</keyword>
<dbReference type="NCBIfam" id="TIGR02227">
    <property type="entry name" value="sigpep_I_bact"/>
    <property type="match status" value="1"/>
</dbReference>
<accession>A0ABR8Q5K7</accession>
<dbReference type="PROSITE" id="PS00760">
    <property type="entry name" value="SPASE_I_2"/>
    <property type="match status" value="1"/>
</dbReference>
<keyword evidence="6" id="KW-1133">Transmembrane helix</keyword>
<evidence type="ECO:0000259" key="7">
    <source>
        <dbReference type="Pfam" id="PF10502"/>
    </source>
</evidence>
<dbReference type="CDD" id="cd06530">
    <property type="entry name" value="S26_SPase_I"/>
    <property type="match status" value="1"/>
</dbReference>
<dbReference type="PROSITE" id="PS00761">
    <property type="entry name" value="SPASE_I_3"/>
    <property type="match status" value="1"/>
</dbReference>
<dbReference type="PANTHER" id="PTHR43390">
    <property type="entry name" value="SIGNAL PEPTIDASE I"/>
    <property type="match status" value="1"/>
</dbReference>
<dbReference type="EMBL" id="JACSQZ010000041">
    <property type="protein sequence ID" value="MBD7915703.1"/>
    <property type="molecule type" value="Genomic_DNA"/>
</dbReference>
<proteinExistence type="inferred from homology"/>
<evidence type="ECO:0000256" key="4">
    <source>
        <dbReference type="ARBA" id="ARBA00013208"/>
    </source>
</evidence>
<feature type="domain" description="Peptidase S26" evidence="7">
    <location>
        <begin position="11"/>
        <end position="185"/>
    </location>
</feature>
<gene>
    <name evidence="8" type="primary">lepB</name>
    <name evidence="8" type="ORF">H9660_11160</name>
</gene>
<evidence type="ECO:0000256" key="5">
    <source>
        <dbReference type="ARBA" id="ARBA00022801"/>
    </source>
</evidence>
<evidence type="ECO:0000313" key="8">
    <source>
        <dbReference type="EMBL" id="MBD7915703.1"/>
    </source>
</evidence>
<comment type="similarity">
    <text evidence="3 6">Belongs to the peptidase S26 family.</text>
</comment>
<dbReference type="EC" id="3.4.21.89" evidence="4 6"/>
<evidence type="ECO:0000256" key="1">
    <source>
        <dbReference type="ARBA" id="ARBA00000677"/>
    </source>
</evidence>
<dbReference type="InterPro" id="IPR036286">
    <property type="entry name" value="LexA/Signal_pep-like_sf"/>
</dbReference>
<dbReference type="PRINTS" id="PR00727">
    <property type="entry name" value="LEADERPTASE"/>
</dbReference>
<dbReference type="Gene3D" id="2.10.109.10">
    <property type="entry name" value="Umud Fragment, subunit A"/>
    <property type="match status" value="1"/>
</dbReference>
<dbReference type="PANTHER" id="PTHR43390:SF1">
    <property type="entry name" value="CHLOROPLAST PROCESSING PEPTIDASE"/>
    <property type="match status" value="1"/>
</dbReference>
<dbReference type="InterPro" id="IPR019533">
    <property type="entry name" value="Peptidase_S26"/>
</dbReference>
<dbReference type="Proteomes" id="UP000640335">
    <property type="component" value="Unassembled WGS sequence"/>
</dbReference>
<organism evidence="8 9">
    <name type="scientific">Clostridium gallinarum</name>
    <dbReference type="NCBI Taxonomy" id="2762246"/>
    <lineage>
        <taxon>Bacteria</taxon>
        <taxon>Bacillati</taxon>
        <taxon>Bacillota</taxon>
        <taxon>Clostridia</taxon>
        <taxon>Eubacteriales</taxon>
        <taxon>Clostridiaceae</taxon>
        <taxon>Clostridium</taxon>
    </lineage>
</organism>
<evidence type="ECO:0000313" key="9">
    <source>
        <dbReference type="Proteomes" id="UP000640335"/>
    </source>
</evidence>
<keyword evidence="6" id="KW-0645">Protease</keyword>
<evidence type="ECO:0000256" key="3">
    <source>
        <dbReference type="ARBA" id="ARBA00009370"/>
    </source>
</evidence>
<evidence type="ECO:0000256" key="6">
    <source>
        <dbReference type="RuleBase" id="RU362042"/>
    </source>
</evidence>
<evidence type="ECO:0000256" key="2">
    <source>
        <dbReference type="ARBA" id="ARBA00004401"/>
    </source>
</evidence>
<keyword evidence="9" id="KW-1185">Reference proteome</keyword>
<dbReference type="SUPFAM" id="SSF51306">
    <property type="entry name" value="LexA/Signal peptidase"/>
    <property type="match status" value="1"/>
</dbReference>
<dbReference type="RefSeq" id="WP_191750460.1">
    <property type="nucleotide sequence ID" value="NZ_JACSQZ010000041.1"/>
</dbReference>
<name>A0ABR8Q5K7_9CLOT</name>
<dbReference type="InterPro" id="IPR019758">
    <property type="entry name" value="Pept_S26A_signal_pept_1_CS"/>
</dbReference>
<dbReference type="Pfam" id="PF10502">
    <property type="entry name" value="Peptidase_S26"/>
    <property type="match status" value="1"/>
</dbReference>
<keyword evidence="5 6" id="KW-0378">Hydrolase</keyword>
<feature type="transmembrane region" description="Helical" evidence="6">
    <location>
        <begin position="12"/>
        <end position="34"/>
    </location>
</feature>
<reference evidence="8 9" key="1">
    <citation type="submission" date="2020-08" db="EMBL/GenBank/DDBJ databases">
        <title>A Genomic Blueprint of the Chicken Gut Microbiome.</title>
        <authorList>
            <person name="Gilroy R."/>
            <person name="Ravi A."/>
            <person name="Getino M."/>
            <person name="Pursley I."/>
            <person name="Horton D.L."/>
            <person name="Alikhan N.-F."/>
            <person name="Baker D."/>
            <person name="Gharbi K."/>
            <person name="Hall N."/>
            <person name="Watson M."/>
            <person name="Adriaenssens E.M."/>
            <person name="Foster-Nyarko E."/>
            <person name="Jarju S."/>
            <person name="Secka A."/>
            <person name="Antonio M."/>
            <person name="Oren A."/>
            <person name="Chaudhuri R."/>
            <person name="La Ragione R.M."/>
            <person name="Hildebrand F."/>
            <person name="Pallen M.J."/>
        </authorList>
    </citation>
    <scope>NUCLEOTIDE SEQUENCE [LARGE SCALE GENOMIC DNA]</scope>
    <source>
        <strain evidence="8 9">Sa3CUN1</strain>
    </source>
</reference>